<evidence type="ECO:0000256" key="2">
    <source>
        <dbReference type="ARBA" id="ARBA00023125"/>
    </source>
</evidence>
<dbReference type="SUPFAM" id="SSF46689">
    <property type="entry name" value="Homeodomain-like"/>
    <property type="match status" value="1"/>
</dbReference>
<evidence type="ECO:0000256" key="3">
    <source>
        <dbReference type="ARBA" id="ARBA00023163"/>
    </source>
</evidence>
<feature type="compositionally biased region" description="Gly residues" evidence="5">
    <location>
        <begin position="216"/>
        <end position="227"/>
    </location>
</feature>
<keyword evidence="1" id="KW-0805">Transcription regulation</keyword>
<organism evidence="7 8">
    <name type="scientific">Microbispora catharanthi</name>
    <dbReference type="NCBI Taxonomy" id="1712871"/>
    <lineage>
        <taxon>Bacteria</taxon>
        <taxon>Bacillati</taxon>
        <taxon>Actinomycetota</taxon>
        <taxon>Actinomycetes</taxon>
        <taxon>Streptosporangiales</taxon>
        <taxon>Streptosporangiaceae</taxon>
        <taxon>Microbispora</taxon>
    </lineage>
</organism>
<proteinExistence type="predicted"/>
<dbReference type="InterPro" id="IPR050109">
    <property type="entry name" value="HTH-type_TetR-like_transc_reg"/>
</dbReference>
<dbReference type="InterPro" id="IPR009057">
    <property type="entry name" value="Homeodomain-like_sf"/>
</dbReference>
<evidence type="ECO:0000313" key="8">
    <source>
        <dbReference type="Proteomes" id="UP000313066"/>
    </source>
</evidence>
<evidence type="ECO:0000256" key="1">
    <source>
        <dbReference type="ARBA" id="ARBA00023015"/>
    </source>
</evidence>
<sequence>MSDDDDGRVGAAPARADARRNRERVLEAAQRAFAELGLAVPLDEIARRAGVGAGTVYRHFPSKEALFEAVVLERLKRLAEEVLALAASPRPAEAFFHAVHLTVERAALNKALCDALSAGVDLRLAAPVREEYAAALGVLLDRAQRAGAVRPDVDAADVQALLAGCLAMEGRPGRAPGRATAIVLDGLRPSPAGGRPPLPAVTKLPPDLSRNSVAGVAGGNGTDGADGSGEEDGPRCPECGRPLRLSRTGRPARFCGPACRQKAHRRRAAAR</sequence>
<feature type="compositionally biased region" description="Basic residues" evidence="5">
    <location>
        <begin position="261"/>
        <end position="271"/>
    </location>
</feature>
<dbReference type="Gene3D" id="1.10.357.10">
    <property type="entry name" value="Tetracycline Repressor, domain 2"/>
    <property type="match status" value="1"/>
</dbReference>
<gene>
    <name evidence="7" type="ORF">FH610_027660</name>
</gene>
<keyword evidence="8" id="KW-1185">Reference proteome</keyword>
<dbReference type="PANTHER" id="PTHR30055">
    <property type="entry name" value="HTH-TYPE TRANSCRIPTIONAL REGULATOR RUTR"/>
    <property type="match status" value="1"/>
</dbReference>
<name>A0A5N6BMG7_9ACTN</name>
<dbReference type="SUPFAM" id="SSF48498">
    <property type="entry name" value="Tetracyclin repressor-like, C-terminal domain"/>
    <property type="match status" value="1"/>
</dbReference>
<protein>
    <submittedName>
        <fullName evidence="7">TetR family transcriptional regulator</fullName>
    </submittedName>
</protein>
<keyword evidence="3" id="KW-0804">Transcription</keyword>
<evidence type="ECO:0000256" key="5">
    <source>
        <dbReference type="SAM" id="MobiDB-lite"/>
    </source>
</evidence>
<comment type="caution">
    <text evidence="7">The sequence shown here is derived from an EMBL/GenBank/DDBJ whole genome shotgun (WGS) entry which is preliminary data.</text>
</comment>
<dbReference type="InterPro" id="IPR001647">
    <property type="entry name" value="HTH_TetR"/>
</dbReference>
<feature type="DNA-binding region" description="H-T-H motif" evidence="4">
    <location>
        <begin position="41"/>
        <end position="60"/>
    </location>
</feature>
<dbReference type="InterPro" id="IPR036271">
    <property type="entry name" value="Tet_transcr_reg_TetR-rel_C_sf"/>
</dbReference>
<dbReference type="PROSITE" id="PS50977">
    <property type="entry name" value="HTH_TETR_2"/>
    <property type="match status" value="1"/>
</dbReference>
<dbReference type="InterPro" id="IPR049445">
    <property type="entry name" value="TetR_SbtR-like_C"/>
</dbReference>
<dbReference type="PANTHER" id="PTHR30055:SF234">
    <property type="entry name" value="HTH-TYPE TRANSCRIPTIONAL REGULATOR BETI"/>
    <property type="match status" value="1"/>
</dbReference>
<evidence type="ECO:0000259" key="6">
    <source>
        <dbReference type="PROSITE" id="PS50977"/>
    </source>
</evidence>
<dbReference type="Pfam" id="PF00440">
    <property type="entry name" value="TetR_N"/>
    <property type="match status" value="1"/>
</dbReference>
<feature type="domain" description="HTH tetR-type" evidence="6">
    <location>
        <begin position="19"/>
        <end position="78"/>
    </location>
</feature>
<reference evidence="7 8" key="1">
    <citation type="submission" date="2019-10" db="EMBL/GenBank/DDBJ databases">
        <title>Nonomuraea sp. nov., isolated from Phyllanthus amarus.</title>
        <authorList>
            <person name="Klykleung N."/>
            <person name="Tanasupawat S."/>
        </authorList>
    </citation>
    <scope>NUCLEOTIDE SEQUENCE [LARGE SCALE GENOMIC DNA]</scope>
    <source>
        <strain evidence="7 8">CR1-09</strain>
    </source>
</reference>
<accession>A0A5N6BMG7</accession>
<dbReference type="Pfam" id="PF21597">
    <property type="entry name" value="TetR_C_43"/>
    <property type="match status" value="1"/>
</dbReference>
<dbReference type="GO" id="GO:0000976">
    <property type="term" value="F:transcription cis-regulatory region binding"/>
    <property type="evidence" value="ECO:0007669"/>
    <property type="project" value="TreeGrafter"/>
</dbReference>
<dbReference type="EMBL" id="VDMA02000016">
    <property type="protein sequence ID" value="KAB8181672.1"/>
    <property type="molecule type" value="Genomic_DNA"/>
</dbReference>
<keyword evidence="2 4" id="KW-0238">DNA-binding</keyword>
<dbReference type="GO" id="GO:0003700">
    <property type="term" value="F:DNA-binding transcription factor activity"/>
    <property type="evidence" value="ECO:0007669"/>
    <property type="project" value="TreeGrafter"/>
</dbReference>
<dbReference type="PRINTS" id="PR00455">
    <property type="entry name" value="HTHTETR"/>
</dbReference>
<dbReference type="Proteomes" id="UP000313066">
    <property type="component" value="Unassembled WGS sequence"/>
</dbReference>
<evidence type="ECO:0000313" key="7">
    <source>
        <dbReference type="EMBL" id="KAB8181672.1"/>
    </source>
</evidence>
<dbReference type="RefSeq" id="WP_139577954.1">
    <property type="nucleotide sequence ID" value="NZ_VDMA02000016.1"/>
</dbReference>
<evidence type="ECO:0000256" key="4">
    <source>
        <dbReference type="PROSITE-ProRule" id="PRU00335"/>
    </source>
</evidence>
<dbReference type="AlphaFoldDB" id="A0A5N6BMG7"/>
<feature type="region of interest" description="Disordered" evidence="5">
    <location>
        <begin position="188"/>
        <end position="271"/>
    </location>
</feature>